<name>A0A645IXK3_9ZZZZ</name>
<dbReference type="GO" id="GO:0004475">
    <property type="term" value="F:mannose-1-phosphate guanylyltransferase (GTP) activity"/>
    <property type="evidence" value="ECO:0007669"/>
    <property type="project" value="TreeGrafter"/>
</dbReference>
<comment type="caution">
    <text evidence="1">The sequence shown here is derived from an EMBL/GenBank/DDBJ whole genome shotgun (WGS) entry which is preliminary data.</text>
</comment>
<protein>
    <submittedName>
        <fullName evidence="1">Alginate biosynthesis protein AlgA</fullName>
    </submittedName>
</protein>
<dbReference type="SUPFAM" id="SSF159283">
    <property type="entry name" value="Guanosine diphospho-D-mannose pyrophosphorylase/mannose-6-phosphate isomerase linker domain"/>
    <property type="match status" value="1"/>
</dbReference>
<dbReference type="GO" id="GO:0009298">
    <property type="term" value="P:GDP-mannose biosynthetic process"/>
    <property type="evidence" value="ECO:0007669"/>
    <property type="project" value="TreeGrafter"/>
</dbReference>
<dbReference type="PANTHER" id="PTHR46390">
    <property type="entry name" value="MANNOSE-1-PHOSPHATE GUANYLYLTRANSFERASE"/>
    <property type="match status" value="1"/>
</dbReference>
<gene>
    <name evidence="1" type="primary">algA_21</name>
    <name evidence="1" type="ORF">SDC9_203304</name>
</gene>
<dbReference type="InterPro" id="IPR051161">
    <property type="entry name" value="Mannose-6P_isomerase_type2"/>
</dbReference>
<sequence>MEKTSKAVVYPAGFGWSDLGTWESLYSYVEKDEGNNYVNSKGETVLEIKDSIVISEEEKLVVVKGLENYMIVNTKDALMICPRNGKSFKSVLTDITTQELSKYQ</sequence>
<proteinExistence type="predicted"/>
<dbReference type="AlphaFoldDB" id="A0A645IXK3"/>
<dbReference type="InterPro" id="IPR029044">
    <property type="entry name" value="Nucleotide-diphossugar_trans"/>
</dbReference>
<dbReference type="EMBL" id="VSSQ01125088">
    <property type="protein sequence ID" value="MPN55620.1"/>
    <property type="molecule type" value="Genomic_DNA"/>
</dbReference>
<dbReference type="Gene3D" id="3.90.550.10">
    <property type="entry name" value="Spore Coat Polysaccharide Biosynthesis Protein SpsA, Chain A"/>
    <property type="match status" value="1"/>
</dbReference>
<accession>A0A645IXK3</accession>
<evidence type="ECO:0000313" key="1">
    <source>
        <dbReference type="EMBL" id="MPN55620.1"/>
    </source>
</evidence>
<dbReference type="PANTHER" id="PTHR46390:SF1">
    <property type="entry name" value="MANNOSE-1-PHOSPHATE GUANYLYLTRANSFERASE"/>
    <property type="match status" value="1"/>
</dbReference>
<organism evidence="1">
    <name type="scientific">bioreactor metagenome</name>
    <dbReference type="NCBI Taxonomy" id="1076179"/>
    <lineage>
        <taxon>unclassified sequences</taxon>
        <taxon>metagenomes</taxon>
        <taxon>ecological metagenomes</taxon>
    </lineage>
</organism>
<reference evidence="1" key="1">
    <citation type="submission" date="2019-08" db="EMBL/GenBank/DDBJ databases">
        <authorList>
            <person name="Kucharzyk K."/>
            <person name="Murdoch R.W."/>
            <person name="Higgins S."/>
            <person name="Loffler F."/>
        </authorList>
    </citation>
    <scope>NUCLEOTIDE SEQUENCE</scope>
</reference>